<dbReference type="SUPFAM" id="SSF49899">
    <property type="entry name" value="Concanavalin A-like lectins/glucanases"/>
    <property type="match status" value="1"/>
</dbReference>
<evidence type="ECO:0000313" key="3">
    <source>
        <dbReference type="EMBL" id="RZS99649.1"/>
    </source>
</evidence>
<dbReference type="AlphaFoldDB" id="A0A4V2F7F6"/>
<reference evidence="3 4" key="1">
    <citation type="submission" date="2019-02" db="EMBL/GenBank/DDBJ databases">
        <title>Genomic Encyclopedia of Type Strains, Phase IV (KMG-IV): sequencing the most valuable type-strain genomes for metagenomic binning, comparative biology and taxonomic classification.</title>
        <authorList>
            <person name="Goeker M."/>
        </authorList>
    </citation>
    <scope>NUCLEOTIDE SEQUENCE [LARGE SCALE GENOMIC DNA]</scope>
    <source>
        <strain evidence="3 4">DSM 17196</strain>
    </source>
</reference>
<dbReference type="Proteomes" id="UP000292262">
    <property type="component" value="Unassembled WGS sequence"/>
</dbReference>
<sequence>MKQITYLFFLLLTIFSFGQDLVITGVFDGPLTGGTPKAIEIYVINDIADLSTYGVGSANNGGGTDGIELQLTGSASAGDFLYIASEQPQFNTFFGFDPDFISSAANNNGDDAVELFNNVVSDGMGGFTGDVIDTFGDINTDGTGQAWDYLDGWAYRNDSTGPDGASFTLAHWTFSGINENDDDTDQASATNPFPIGTYVRTISNDPTLSISSPVDSQVFDPGTTTVDVVFSTQNFDLTGGNFVEYIINGGTPQTTTTSPITIATANGQTYAITLELKDAGGSLTPQVIETINFSVSSVTSVATIAELRAATLDGFYTLTGEAFITFQQSFRNQKFIEDGTGAILIDDSAGVLTNSYAIGDGITGITGQLGDFNGQLQFVPTEDAGAASSTGNTITPQEVTLAQLNATPENYEAELVTVVEVTVDNTIATWNTGTEYVLTQNTDNFNFRTSFFSADYIGQNVPTIPVTITGLITERSGNSYFITARDNNDIVAATSDPVLTITAPAADDVFAAGTATVDVEFTTENFDLIGGNFVEYTINGGSAQTTTTSPITINVTDGTSYTVNLELKDAGGSLSPQVTETISFSIDSPPPSLPLIEQFDYVVGEDLVNQDLWENSSTSTDEIKIASGNLSYAGLDSDVGNSVSFDGAGSDSFIEFAEVNSGKVYASFLMRVTDITTFNTAGYFTALRESSGAFAPRVFLRPSNTTNDIEVGIGNGSSTSVYTTEGYAINTDIFVVYSYDLATGVASLWVNPQAGTSEPSTTLTETDSSPATTIASFLIRQDSDSETPFMIMDELKIGTSWAQVTDATLSIVDFNTQERSFKIYPNPVADGELRFSTAITENIEIKIYNILGKEVLSKKLNGTSLNVSSLNQGVYLAQFIVNGKKVTTEKLIIR</sequence>
<dbReference type="Pfam" id="PF18962">
    <property type="entry name" value="Por_Secre_tail"/>
    <property type="match status" value="1"/>
</dbReference>
<dbReference type="EMBL" id="SGXE01000001">
    <property type="protein sequence ID" value="RZS99649.1"/>
    <property type="molecule type" value="Genomic_DNA"/>
</dbReference>
<name>A0A4V2F7F6_9FLAO</name>
<dbReference type="RefSeq" id="WP_130285474.1">
    <property type="nucleotide sequence ID" value="NZ_SGXE01000001.1"/>
</dbReference>
<dbReference type="GO" id="GO:0005975">
    <property type="term" value="P:carbohydrate metabolic process"/>
    <property type="evidence" value="ECO:0007669"/>
    <property type="project" value="UniProtKB-ARBA"/>
</dbReference>
<dbReference type="InterPro" id="IPR026444">
    <property type="entry name" value="Secre_tail"/>
</dbReference>
<accession>A0A4V2F7F6</accession>
<gene>
    <name evidence="3" type="ORF">EV197_0872</name>
</gene>
<evidence type="ECO:0000259" key="2">
    <source>
        <dbReference type="Pfam" id="PF18962"/>
    </source>
</evidence>
<dbReference type="GO" id="GO:0004553">
    <property type="term" value="F:hydrolase activity, hydrolyzing O-glycosyl compounds"/>
    <property type="evidence" value="ECO:0007669"/>
    <property type="project" value="UniProtKB-ARBA"/>
</dbReference>
<keyword evidence="1" id="KW-0732">Signal</keyword>
<dbReference type="InterPro" id="IPR013320">
    <property type="entry name" value="ConA-like_dom_sf"/>
</dbReference>
<evidence type="ECO:0000256" key="1">
    <source>
        <dbReference type="ARBA" id="ARBA00022729"/>
    </source>
</evidence>
<comment type="caution">
    <text evidence="3">The sequence shown here is derived from an EMBL/GenBank/DDBJ whole genome shotgun (WGS) entry which is preliminary data.</text>
</comment>
<feature type="domain" description="Secretion system C-terminal sorting" evidence="2">
    <location>
        <begin position="823"/>
        <end position="893"/>
    </location>
</feature>
<dbReference type="NCBIfam" id="TIGR04183">
    <property type="entry name" value="Por_Secre_tail"/>
    <property type="match status" value="1"/>
</dbReference>
<protein>
    <submittedName>
        <fullName evidence="3">Putative secreted protein (Por secretion system target)</fullName>
    </submittedName>
</protein>
<organism evidence="3 4">
    <name type="scientific">Aquimarina brevivitae</name>
    <dbReference type="NCBI Taxonomy" id="323412"/>
    <lineage>
        <taxon>Bacteria</taxon>
        <taxon>Pseudomonadati</taxon>
        <taxon>Bacteroidota</taxon>
        <taxon>Flavobacteriia</taxon>
        <taxon>Flavobacteriales</taxon>
        <taxon>Flavobacteriaceae</taxon>
        <taxon>Aquimarina</taxon>
    </lineage>
</organism>
<proteinExistence type="predicted"/>
<dbReference type="OrthoDB" id="5500612at2"/>
<keyword evidence="4" id="KW-1185">Reference proteome</keyword>
<evidence type="ECO:0000313" key="4">
    <source>
        <dbReference type="Proteomes" id="UP000292262"/>
    </source>
</evidence>